<evidence type="ECO:0000313" key="1">
    <source>
        <dbReference type="EMBL" id="MTE26070.1"/>
    </source>
</evidence>
<evidence type="ECO:0000313" key="2">
    <source>
        <dbReference type="Proteomes" id="UP000447545"/>
    </source>
</evidence>
<proteinExistence type="predicted"/>
<protein>
    <recommendedName>
        <fullName evidence="3">Lipoprotein</fullName>
    </recommendedName>
</protein>
<gene>
    <name evidence="1" type="ORF">F1003_03905</name>
</gene>
<reference evidence="1 2" key="1">
    <citation type="submission" date="2019-11" db="EMBL/GenBank/DDBJ databases">
        <title>Winogradskyella ouciana sp. nov., isolated from the hadal seawater of the Mariana Trench.</title>
        <authorList>
            <person name="Liu R."/>
        </authorList>
    </citation>
    <scope>NUCLEOTIDE SEQUENCE [LARGE SCALE GENOMIC DNA]</scope>
    <source>
        <strain evidence="1 2">ZXX205</strain>
    </source>
</reference>
<evidence type="ECO:0008006" key="3">
    <source>
        <dbReference type="Google" id="ProtNLM"/>
    </source>
</evidence>
<dbReference type="AlphaFoldDB" id="A0A7K1G9U8"/>
<keyword evidence="2" id="KW-1185">Reference proteome</keyword>
<dbReference type="EMBL" id="WJYA01000003">
    <property type="protein sequence ID" value="MTE26070.1"/>
    <property type="molecule type" value="Genomic_DNA"/>
</dbReference>
<organism evidence="1 2">
    <name type="scientific">Winogradskyella ouciana</name>
    <dbReference type="NCBI Taxonomy" id="2608631"/>
    <lineage>
        <taxon>Bacteria</taxon>
        <taxon>Pseudomonadati</taxon>
        <taxon>Bacteroidota</taxon>
        <taxon>Flavobacteriia</taxon>
        <taxon>Flavobacteriales</taxon>
        <taxon>Flavobacteriaceae</taxon>
        <taxon>Winogradskyella</taxon>
    </lineage>
</organism>
<comment type="caution">
    <text evidence="1">The sequence shown here is derived from an EMBL/GenBank/DDBJ whole genome shotgun (WGS) entry which is preliminary data.</text>
</comment>
<sequence>MNTIKHIFKLFLITLTICSCGNDAKKEKEGREVIAQTKKVVKEVPKSNDFREQLKATDPATEAQFQNWLPENLGDFKRSEFTKTRISQNDIASAGAIYVNGDKRLELAIVDGASKDGLLAINSHYMAQNLKLDNTNASGYEKTYERNSLKVLETYIKKDNFYRALFLYNMRFGIKIESHGLNNDELWQVIDTLNLEKLNDL</sequence>
<accession>A0A7K1G9U8</accession>
<name>A0A7K1G9U8_9FLAO</name>
<dbReference type="RefSeq" id="WP_155087904.1">
    <property type="nucleotide sequence ID" value="NZ_WJYA01000003.1"/>
</dbReference>
<dbReference type="Proteomes" id="UP000447545">
    <property type="component" value="Unassembled WGS sequence"/>
</dbReference>
<dbReference type="PROSITE" id="PS51257">
    <property type="entry name" value="PROKAR_LIPOPROTEIN"/>
    <property type="match status" value="1"/>
</dbReference>